<evidence type="ECO:0000313" key="2">
    <source>
        <dbReference type="Proteomes" id="UP000054995"/>
    </source>
</evidence>
<dbReference type="EMBL" id="JYDT01000015">
    <property type="protein sequence ID" value="KRY91228.1"/>
    <property type="molecule type" value="Genomic_DNA"/>
</dbReference>
<keyword evidence="2" id="KW-1185">Reference proteome</keyword>
<sequence>MKTTYQSRLLDLDINQPGLIRSYNNGTGGVDLLDQLSPAYQPSIRGKNEPCESSSCIWNFEEKWSCAFTRWQARTKNTSRTACRRGLRLVVTTTRHTLRWDLTIHWALLLEADASVPVKHSEHLSEMQRSFAC</sequence>
<name>A0A0V1FZG3_TRIPS</name>
<protein>
    <submittedName>
        <fullName evidence="1">Uncharacterized protein</fullName>
    </submittedName>
</protein>
<dbReference type="Proteomes" id="UP000054995">
    <property type="component" value="Unassembled WGS sequence"/>
</dbReference>
<accession>A0A0V1FZG3</accession>
<reference evidence="1 2" key="1">
    <citation type="submission" date="2015-01" db="EMBL/GenBank/DDBJ databases">
        <title>Evolution of Trichinella species and genotypes.</title>
        <authorList>
            <person name="Korhonen P.K."/>
            <person name="Edoardo P."/>
            <person name="Giuseppe L.R."/>
            <person name="Gasser R.B."/>
        </authorList>
    </citation>
    <scope>NUCLEOTIDE SEQUENCE [LARGE SCALE GENOMIC DNA]</scope>
    <source>
        <strain evidence="1">ISS470</strain>
    </source>
</reference>
<proteinExistence type="predicted"/>
<gene>
    <name evidence="1" type="ORF">T4D_9611</name>
</gene>
<dbReference type="AlphaFoldDB" id="A0A0V1FZG3"/>
<comment type="caution">
    <text evidence="1">The sequence shown here is derived from an EMBL/GenBank/DDBJ whole genome shotgun (WGS) entry which is preliminary data.</text>
</comment>
<organism evidence="1 2">
    <name type="scientific">Trichinella pseudospiralis</name>
    <name type="common">Parasitic roundworm</name>
    <dbReference type="NCBI Taxonomy" id="6337"/>
    <lineage>
        <taxon>Eukaryota</taxon>
        <taxon>Metazoa</taxon>
        <taxon>Ecdysozoa</taxon>
        <taxon>Nematoda</taxon>
        <taxon>Enoplea</taxon>
        <taxon>Dorylaimia</taxon>
        <taxon>Trichinellida</taxon>
        <taxon>Trichinellidae</taxon>
        <taxon>Trichinella</taxon>
    </lineage>
</organism>
<dbReference type="OrthoDB" id="6094901at2759"/>
<evidence type="ECO:0000313" key="1">
    <source>
        <dbReference type="EMBL" id="KRY91228.1"/>
    </source>
</evidence>